<dbReference type="Gene3D" id="3.40.50.1000">
    <property type="entry name" value="HAD superfamily/HAD-like"/>
    <property type="match status" value="1"/>
</dbReference>
<protein>
    <submittedName>
        <fullName evidence="10">Uncharacterized protein</fullName>
    </submittedName>
</protein>
<dbReference type="InterPro" id="IPR002401">
    <property type="entry name" value="Cyt_P450_E_grp-I"/>
</dbReference>
<dbReference type="InterPro" id="IPR023214">
    <property type="entry name" value="HAD_sf"/>
</dbReference>
<feature type="transmembrane region" description="Helical" evidence="9">
    <location>
        <begin position="420"/>
        <end position="444"/>
    </location>
</feature>
<comment type="similarity">
    <text evidence="2">Belongs to the cytochrome P450 family.</text>
</comment>
<gene>
    <name evidence="10" type="ORF">TCE0_017f04129</name>
</gene>
<comment type="caution">
    <text evidence="10">The sequence shown here is derived from an EMBL/GenBank/DDBJ whole genome shotgun (WGS) entry which is preliminary data.</text>
</comment>
<dbReference type="SUPFAM" id="SSF48264">
    <property type="entry name" value="Cytochrome P450"/>
    <property type="match status" value="1"/>
</dbReference>
<keyword evidence="6 8" id="KW-0408">Iron</keyword>
<dbReference type="GO" id="GO:0016705">
    <property type="term" value="F:oxidoreductase activity, acting on paired donors, with incorporation or reduction of molecular oxygen"/>
    <property type="evidence" value="ECO:0007669"/>
    <property type="project" value="InterPro"/>
</dbReference>
<evidence type="ECO:0000256" key="5">
    <source>
        <dbReference type="ARBA" id="ARBA00023002"/>
    </source>
</evidence>
<dbReference type="Pfam" id="PF00067">
    <property type="entry name" value="p450"/>
    <property type="match status" value="1"/>
</dbReference>
<dbReference type="InterPro" id="IPR050121">
    <property type="entry name" value="Cytochrome_P450_monoxygenase"/>
</dbReference>
<dbReference type="EMBL" id="DF933813">
    <property type="protein sequence ID" value="GAM35640.1"/>
    <property type="molecule type" value="Genomic_DNA"/>
</dbReference>
<dbReference type="GO" id="GO:0020037">
    <property type="term" value="F:heme binding"/>
    <property type="evidence" value="ECO:0007669"/>
    <property type="project" value="InterPro"/>
</dbReference>
<comment type="cofactor">
    <cofactor evidence="1 8">
        <name>heme</name>
        <dbReference type="ChEBI" id="CHEBI:30413"/>
    </cofactor>
</comment>
<evidence type="ECO:0000313" key="11">
    <source>
        <dbReference type="Proteomes" id="UP000053095"/>
    </source>
</evidence>
<keyword evidence="4 8" id="KW-0479">Metal-binding</keyword>
<dbReference type="InterPro" id="IPR036412">
    <property type="entry name" value="HAD-like_sf"/>
</dbReference>
<evidence type="ECO:0000256" key="9">
    <source>
        <dbReference type="SAM" id="Phobius"/>
    </source>
</evidence>
<keyword evidence="9" id="KW-0472">Membrane</keyword>
<dbReference type="PANTHER" id="PTHR24305:SF230">
    <property type="entry name" value="P450, PUTATIVE (EUROFUNG)-RELATED"/>
    <property type="match status" value="1"/>
</dbReference>
<evidence type="ECO:0000256" key="6">
    <source>
        <dbReference type="ARBA" id="ARBA00023004"/>
    </source>
</evidence>
<accession>A0A6V8H3Q0</accession>
<feature type="binding site" description="axial binding residue" evidence="8">
    <location>
        <position position="861"/>
    </location>
    <ligand>
        <name>heme</name>
        <dbReference type="ChEBI" id="CHEBI:30413"/>
    </ligand>
    <ligandPart>
        <name>Fe</name>
        <dbReference type="ChEBI" id="CHEBI:18248"/>
    </ligandPart>
</feature>
<keyword evidence="9" id="KW-0812">Transmembrane</keyword>
<evidence type="ECO:0000256" key="8">
    <source>
        <dbReference type="PIRSR" id="PIRSR602401-1"/>
    </source>
</evidence>
<dbReference type="AlphaFoldDB" id="A0A6V8H3Q0"/>
<dbReference type="InterPro" id="IPR001128">
    <property type="entry name" value="Cyt_P450"/>
</dbReference>
<dbReference type="Gene3D" id="1.10.630.10">
    <property type="entry name" value="Cytochrome P450"/>
    <property type="match status" value="1"/>
</dbReference>
<evidence type="ECO:0000256" key="4">
    <source>
        <dbReference type="ARBA" id="ARBA00022723"/>
    </source>
</evidence>
<keyword evidence="3 8" id="KW-0349">Heme</keyword>
<dbReference type="SUPFAM" id="SSF56784">
    <property type="entry name" value="HAD-like"/>
    <property type="match status" value="1"/>
</dbReference>
<keyword evidence="9" id="KW-1133">Transmembrane helix</keyword>
<keyword evidence="7" id="KW-0503">Monooxygenase</keyword>
<name>A0A6V8H3Q0_TALPI</name>
<proteinExistence type="inferred from homology"/>
<reference evidence="11" key="1">
    <citation type="journal article" date="2015" name="Genome Announc.">
        <title>Draft genome sequence of Talaromyces cellulolyticus strain Y-94, a source of lignocellulosic biomass-degrading enzymes.</title>
        <authorList>
            <person name="Fujii T."/>
            <person name="Koike H."/>
            <person name="Sawayama S."/>
            <person name="Yano S."/>
            <person name="Inoue H."/>
        </authorList>
    </citation>
    <scope>NUCLEOTIDE SEQUENCE [LARGE SCALE GENOMIC DNA]</scope>
    <source>
        <strain evidence="11">Y-94</strain>
    </source>
</reference>
<evidence type="ECO:0000256" key="1">
    <source>
        <dbReference type="ARBA" id="ARBA00001971"/>
    </source>
</evidence>
<dbReference type="PRINTS" id="PR00385">
    <property type="entry name" value="P450"/>
</dbReference>
<evidence type="ECO:0000256" key="3">
    <source>
        <dbReference type="ARBA" id="ARBA00022617"/>
    </source>
</evidence>
<keyword evidence="11" id="KW-1185">Reference proteome</keyword>
<dbReference type="Proteomes" id="UP000053095">
    <property type="component" value="Unassembled WGS sequence"/>
</dbReference>
<evidence type="ECO:0000313" key="10">
    <source>
        <dbReference type="EMBL" id="GAM35640.1"/>
    </source>
</evidence>
<dbReference type="Gene3D" id="1.10.150.240">
    <property type="entry name" value="Putative phosphatase, domain 2"/>
    <property type="match status" value="1"/>
</dbReference>
<dbReference type="CDD" id="cd11058">
    <property type="entry name" value="CYP60B-like"/>
    <property type="match status" value="1"/>
</dbReference>
<keyword evidence="5" id="KW-0560">Oxidoreductase</keyword>
<dbReference type="GO" id="GO:0005506">
    <property type="term" value="F:iron ion binding"/>
    <property type="evidence" value="ECO:0007669"/>
    <property type="project" value="InterPro"/>
</dbReference>
<dbReference type="InterPro" id="IPR036396">
    <property type="entry name" value="Cyt_P450_sf"/>
</dbReference>
<evidence type="ECO:0000256" key="2">
    <source>
        <dbReference type="ARBA" id="ARBA00010617"/>
    </source>
</evidence>
<evidence type="ECO:0000256" key="7">
    <source>
        <dbReference type="ARBA" id="ARBA00023033"/>
    </source>
</evidence>
<dbReference type="GO" id="GO:0004497">
    <property type="term" value="F:monooxygenase activity"/>
    <property type="evidence" value="ECO:0007669"/>
    <property type="project" value="UniProtKB-KW"/>
</dbReference>
<organism evidence="10 11">
    <name type="scientific">Talaromyces pinophilus</name>
    <name type="common">Penicillium pinophilum</name>
    <dbReference type="NCBI Taxonomy" id="128442"/>
    <lineage>
        <taxon>Eukaryota</taxon>
        <taxon>Fungi</taxon>
        <taxon>Dikarya</taxon>
        <taxon>Ascomycota</taxon>
        <taxon>Pezizomycotina</taxon>
        <taxon>Eurotiomycetes</taxon>
        <taxon>Eurotiomycetidae</taxon>
        <taxon>Eurotiales</taxon>
        <taxon>Trichocomaceae</taxon>
        <taxon>Talaromyces</taxon>
        <taxon>Talaromyces sect. Talaromyces</taxon>
    </lineage>
</organism>
<dbReference type="PRINTS" id="PR00463">
    <property type="entry name" value="EP450I"/>
</dbReference>
<dbReference type="InterPro" id="IPR023198">
    <property type="entry name" value="PGP-like_dom2"/>
</dbReference>
<dbReference type="PANTHER" id="PTHR24305">
    <property type="entry name" value="CYTOCHROME P450"/>
    <property type="match status" value="1"/>
</dbReference>
<sequence length="919" mass="104475">MSPYKAIILDLNGVLLSYGGAAGFTSPLKLSQIKNILDSPTWYAYECGNFSREQCYNMVSSEFGLDIELWTQTMNQLTETVSPKSDFIDAIKELKLVFPEIKVYGMSNISKEDYDLLKPMISRWGILDGFQTSGHAGVRKPDSASYMTFLETHQLNGENCIFVDDRVENVVAAAALGFKGVTFKDSREAERVLYNLLGDPIKRGMEYMERNAGKMMLELSTGGLQPDNFSQFIILELTEDKRLIKLERKEGPTWNYFHHSNTFMGTTYSDDCDTTSYAMCTLDDIPQHEKEEAMAMILDNLSPDNLPLCWFNKNRPRVCHGIIANAFRFFCLQGQGHKLAATYIFLCRLLRTKTYELGSRYYENVDYMAYILSNLCSRRPWDPSLSEMRELLIAEIKDRAGCDEDTLGAALRTLSAQAMGLPWCFYIAVLAIIYTICLLIYNLFLHPLRKFPGPPLNRATVLPKLYYLSRGHLVYHIKDIHTKYGPVVRIAPNEIAFTDPRAWRDIFSPAGKHSQSQNAAGLSPDMAFYNPFNDQPPSIISSSDEAHHELRKRLSPGFSERAMRAQEGLIGGYVDLLMQRLRENSIDDTGRPKTINMRDWIAYATFDIIGNLTFGEDFGCLEGSGYHPWIWLILGSFKGRVKIQIFKALGILKPLNWVMRTLGVGYKARLMHFELVKSKTQKRIDLGTGRDDFLDKLIEGGMSLDGLKRNATLLVNAGSETTATLLTGTIYLLATHEDVLRRLVDEVRGRYKSKDEITLISVNSLSYMLAVLDEALRCYPPDGVSSPRLVPPSGHEIAGWFVPGGTRVGIWQWPMYHDARLFTDPFKFDPDRFYRKGDEKSRYAGDRIDAVNAFLIGPRNCIGRNLAYAEMRMILARLVWEFDVRIDDSSRDWMEGQENFELWVKPDLNIYLQPVNGGT</sequence>